<proteinExistence type="predicted"/>
<feature type="region of interest" description="Disordered" evidence="1">
    <location>
        <begin position="82"/>
        <end position="117"/>
    </location>
</feature>
<sequence>MRLYEFAGQPNPSVESLKTVLSMLVGSGSEDPSEPMVYSTASIINMVRNTGQQFEYADLVKAMEDPAIKAQVANFNQQELTLSTGATSDEHFSGSDAEAGPDKVAAMAKKSLAKHKK</sequence>
<gene>
    <name evidence="2" type="ORF">UFOVP116_80</name>
</gene>
<evidence type="ECO:0000256" key="1">
    <source>
        <dbReference type="SAM" id="MobiDB-lite"/>
    </source>
</evidence>
<name>A0A6J5L8C7_9CAUD</name>
<evidence type="ECO:0000313" key="2">
    <source>
        <dbReference type="EMBL" id="CAB4129682.1"/>
    </source>
</evidence>
<protein>
    <submittedName>
        <fullName evidence="2">Uncharacterized protein</fullName>
    </submittedName>
</protein>
<organism evidence="2">
    <name type="scientific">uncultured Caudovirales phage</name>
    <dbReference type="NCBI Taxonomy" id="2100421"/>
    <lineage>
        <taxon>Viruses</taxon>
        <taxon>Duplodnaviria</taxon>
        <taxon>Heunggongvirae</taxon>
        <taxon>Uroviricota</taxon>
        <taxon>Caudoviricetes</taxon>
        <taxon>Peduoviridae</taxon>
        <taxon>Maltschvirus</taxon>
        <taxon>Maltschvirus maltsch</taxon>
    </lineage>
</organism>
<dbReference type="EMBL" id="LR796237">
    <property type="protein sequence ID" value="CAB4129682.1"/>
    <property type="molecule type" value="Genomic_DNA"/>
</dbReference>
<accession>A0A6J5L8C7</accession>
<reference evidence="2" key="1">
    <citation type="submission" date="2020-04" db="EMBL/GenBank/DDBJ databases">
        <authorList>
            <person name="Chiriac C."/>
            <person name="Salcher M."/>
            <person name="Ghai R."/>
            <person name="Kavagutti S V."/>
        </authorList>
    </citation>
    <scope>NUCLEOTIDE SEQUENCE</scope>
</reference>